<evidence type="ECO:0000256" key="3">
    <source>
        <dbReference type="ARBA" id="ARBA00022617"/>
    </source>
</evidence>
<evidence type="ECO:0000313" key="9">
    <source>
        <dbReference type="EMBL" id="KAH7083820.1"/>
    </source>
</evidence>
<dbReference type="Proteomes" id="UP000813461">
    <property type="component" value="Unassembled WGS sequence"/>
</dbReference>
<evidence type="ECO:0000313" key="10">
    <source>
        <dbReference type="Proteomes" id="UP000813461"/>
    </source>
</evidence>
<dbReference type="InterPro" id="IPR002401">
    <property type="entry name" value="Cyt_P450_E_grp-I"/>
</dbReference>
<keyword evidence="5 6" id="KW-0408">Iron</keyword>
<protein>
    <submittedName>
        <fullName evidence="9">Pisatin demethylase</fullName>
    </submittedName>
</protein>
<gene>
    <name evidence="9" type="ORF">FB567DRAFT_529976</name>
</gene>
<accession>A0A8K0R2Z5</accession>
<dbReference type="OrthoDB" id="1470350at2759"/>
<proteinExistence type="inferred from homology"/>
<feature type="transmembrane region" description="Helical" evidence="8">
    <location>
        <begin position="20"/>
        <end position="40"/>
    </location>
</feature>
<comment type="cofactor">
    <cofactor evidence="1 6">
        <name>heme</name>
        <dbReference type="ChEBI" id="CHEBI:30413"/>
    </cofactor>
</comment>
<feature type="binding site" description="axial binding residue" evidence="6">
    <location>
        <position position="460"/>
    </location>
    <ligand>
        <name>heme</name>
        <dbReference type="ChEBI" id="CHEBI:30413"/>
    </ligand>
    <ligandPart>
        <name>Fe</name>
        <dbReference type="ChEBI" id="CHEBI:18248"/>
    </ligandPart>
</feature>
<dbReference type="PROSITE" id="PS00086">
    <property type="entry name" value="CYTOCHROME_P450"/>
    <property type="match status" value="1"/>
</dbReference>
<comment type="caution">
    <text evidence="9">The sequence shown here is derived from an EMBL/GenBank/DDBJ whole genome shotgun (WGS) entry which is preliminary data.</text>
</comment>
<dbReference type="GO" id="GO:0005506">
    <property type="term" value="F:iron ion binding"/>
    <property type="evidence" value="ECO:0007669"/>
    <property type="project" value="InterPro"/>
</dbReference>
<dbReference type="InterPro" id="IPR050121">
    <property type="entry name" value="Cytochrome_P450_monoxygenase"/>
</dbReference>
<keyword evidence="8" id="KW-0812">Transmembrane</keyword>
<evidence type="ECO:0000256" key="2">
    <source>
        <dbReference type="ARBA" id="ARBA00010617"/>
    </source>
</evidence>
<name>A0A8K0R2Z5_9PLEO</name>
<dbReference type="InterPro" id="IPR017972">
    <property type="entry name" value="Cyt_P450_CS"/>
</dbReference>
<evidence type="ECO:0000256" key="1">
    <source>
        <dbReference type="ARBA" id="ARBA00001971"/>
    </source>
</evidence>
<dbReference type="GO" id="GO:0016705">
    <property type="term" value="F:oxidoreductase activity, acting on paired donors, with incorporation or reduction of molecular oxygen"/>
    <property type="evidence" value="ECO:0007669"/>
    <property type="project" value="InterPro"/>
</dbReference>
<sequence>MAALNFDNMPLAGFSLGGTILTILGATAIFYLFAVAIYRLYFHPLAKYPGPFFARITPFPAVFALLHGRLPFWQKACHDKYGPIVRIAPNELSFDEEPAWKDIYGSRLGHKNFHKDPIHVGSIAAVKGVSTITMANDIDHARQRRALSHAFSTKALLEQEYIVMYYVNTFSEKMREFARGEGIVDVADWFAYTTFDVIGDMALGEPFGCLESDDFRFWVPLISESIKAGAIEQATRRIATTGSPVQRFLQWCIPGNIAETRLNHLNYSREKILKRMEQVNSEHRDFLYYVMKQQDKGDLNKNEVIVNGALFIIAGTETTAGFLTGLFNLLTRPANKHILDTLTKEIRDNFTSDADLNFQALNALPYLSAVIDEGLRMFPSAPIGFTRSVPFGGDTVCGEYLPGGTTVSVCMWAATHSARNFRDPYIFRPERWLGRNGASTNNNGDKLNASNAFSLGPRGCIGKHLSYMEMRLIIGKMLWWNDVEGVEGNEVWDPKSDYENMKVYTNWIKPGLKVRLRARRDI</sequence>
<dbReference type="PANTHER" id="PTHR24305:SF210">
    <property type="entry name" value="CYTOCHROME P450 MONOOXYGENASE ASQL-RELATED"/>
    <property type="match status" value="1"/>
</dbReference>
<evidence type="ECO:0000256" key="6">
    <source>
        <dbReference type="PIRSR" id="PIRSR602401-1"/>
    </source>
</evidence>
<keyword evidence="4 6" id="KW-0479">Metal-binding</keyword>
<comment type="similarity">
    <text evidence="2 7">Belongs to the cytochrome P450 family.</text>
</comment>
<dbReference type="EMBL" id="JAGMVJ010000013">
    <property type="protein sequence ID" value="KAH7083820.1"/>
    <property type="molecule type" value="Genomic_DNA"/>
</dbReference>
<dbReference type="Gene3D" id="1.10.630.10">
    <property type="entry name" value="Cytochrome P450"/>
    <property type="match status" value="1"/>
</dbReference>
<organism evidence="9 10">
    <name type="scientific">Paraphoma chrysanthemicola</name>
    <dbReference type="NCBI Taxonomy" id="798071"/>
    <lineage>
        <taxon>Eukaryota</taxon>
        <taxon>Fungi</taxon>
        <taxon>Dikarya</taxon>
        <taxon>Ascomycota</taxon>
        <taxon>Pezizomycotina</taxon>
        <taxon>Dothideomycetes</taxon>
        <taxon>Pleosporomycetidae</taxon>
        <taxon>Pleosporales</taxon>
        <taxon>Pleosporineae</taxon>
        <taxon>Phaeosphaeriaceae</taxon>
        <taxon>Paraphoma</taxon>
    </lineage>
</organism>
<keyword evidence="7" id="KW-0560">Oxidoreductase</keyword>
<dbReference type="PRINTS" id="PR00385">
    <property type="entry name" value="P450"/>
</dbReference>
<dbReference type="PRINTS" id="PR00463">
    <property type="entry name" value="EP450I"/>
</dbReference>
<dbReference type="AlphaFoldDB" id="A0A8K0R2Z5"/>
<reference evidence="9" key="1">
    <citation type="journal article" date="2021" name="Nat. Commun.">
        <title>Genetic determinants of endophytism in the Arabidopsis root mycobiome.</title>
        <authorList>
            <person name="Mesny F."/>
            <person name="Miyauchi S."/>
            <person name="Thiergart T."/>
            <person name="Pickel B."/>
            <person name="Atanasova L."/>
            <person name="Karlsson M."/>
            <person name="Huettel B."/>
            <person name="Barry K.W."/>
            <person name="Haridas S."/>
            <person name="Chen C."/>
            <person name="Bauer D."/>
            <person name="Andreopoulos W."/>
            <person name="Pangilinan J."/>
            <person name="LaButti K."/>
            <person name="Riley R."/>
            <person name="Lipzen A."/>
            <person name="Clum A."/>
            <person name="Drula E."/>
            <person name="Henrissat B."/>
            <person name="Kohler A."/>
            <person name="Grigoriev I.V."/>
            <person name="Martin F.M."/>
            <person name="Hacquard S."/>
        </authorList>
    </citation>
    <scope>NUCLEOTIDE SEQUENCE</scope>
    <source>
        <strain evidence="9">MPI-SDFR-AT-0120</strain>
    </source>
</reference>
<evidence type="ECO:0000256" key="8">
    <source>
        <dbReference type="SAM" id="Phobius"/>
    </source>
</evidence>
<dbReference type="Pfam" id="PF00067">
    <property type="entry name" value="p450"/>
    <property type="match status" value="1"/>
</dbReference>
<dbReference type="InterPro" id="IPR036396">
    <property type="entry name" value="Cyt_P450_sf"/>
</dbReference>
<evidence type="ECO:0000256" key="5">
    <source>
        <dbReference type="ARBA" id="ARBA00023004"/>
    </source>
</evidence>
<evidence type="ECO:0000256" key="4">
    <source>
        <dbReference type="ARBA" id="ARBA00022723"/>
    </source>
</evidence>
<dbReference type="CDD" id="cd11058">
    <property type="entry name" value="CYP60B-like"/>
    <property type="match status" value="1"/>
</dbReference>
<dbReference type="GO" id="GO:0020037">
    <property type="term" value="F:heme binding"/>
    <property type="evidence" value="ECO:0007669"/>
    <property type="project" value="InterPro"/>
</dbReference>
<keyword evidence="7" id="KW-0503">Monooxygenase</keyword>
<dbReference type="PANTHER" id="PTHR24305">
    <property type="entry name" value="CYTOCHROME P450"/>
    <property type="match status" value="1"/>
</dbReference>
<keyword evidence="3 6" id="KW-0349">Heme</keyword>
<keyword evidence="10" id="KW-1185">Reference proteome</keyword>
<keyword evidence="8" id="KW-1133">Transmembrane helix</keyword>
<dbReference type="InterPro" id="IPR001128">
    <property type="entry name" value="Cyt_P450"/>
</dbReference>
<dbReference type="SUPFAM" id="SSF48264">
    <property type="entry name" value="Cytochrome P450"/>
    <property type="match status" value="1"/>
</dbReference>
<dbReference type="GO" id="GO:0004497">
    <property type="term" value="F:monooxygenase activity"/>
    <property type="evidence" value="ECO:0007669"/>
    <property type="project" value="UniProtKB-KW"/>
</dbReference>
<evidence type="ECO:0000256" key="7">
    <source>
        <dbReference type="RuleBase" id="RU000461"/>
    </source>
</evidence>
<keyword evidence="8" id="KW-0472">Membrane</keyword>